<gene>
    <name evidence="2" type="ORF">CVT26_009292</name>
</gene>
<dbReference type="AlphaFoldDB" id="A0A409YAI8"/>
<evidence type="ECO:0000256" key="1">
    <source>
        <dbReference type="SAM" id="MobiDB-lite"/>
    </source>
</evidence>
<evidence type="ECO:0000313" key="2">
    <source>
        <dbReference type="EMBL" id="PPR00012.1"/>
    </source>
</evidence>
<accession>A0A409YAI8</accession>
<evidence type="ECO:0000313" key="3">
    <source>
        <dbReference type="Proteomes" id="UP000284706"/>
    </source>
</evidence>
<feature type="region of interest" description="Disordered" evidence="1">
    <location>
        <begin position="390"/>
        <end position="427"/>
    </location>
</feature>
<protein>
    <submittedName>
        <fullName evidence="2">Uncharacterized protein</fullName>
    </submittedName>
</protein>
<name>A0A409YAI8_9AGAR</name>
<proteinExistence type="predicted"/>
<dbReference type="EMBL" id="NHYE01001036">
    <property type="protein sequence ID" value="PPR00012.1"/>
    <property type="molecule type" value="Genomic_DNA"/>
</dbReference>
<keyword evidence="3" id="KW-1185">Reference proteome</keyword>
<organism evidence="2 3">
    <name type="scientific">Gymnopilus dilepis</name>
    <dbReference type="NCBI Taxonomy" id="231916"/>
    <lineage>
        <taxon>Eukaryota</taxon>
        <taxon>Fungi</taxon>
        <taxon>Dikarya</taxon>
        <taxon>Basidiomycota</taxon>
        <taxon>Agaricomycotina</taxon>
        <taxon>Agaricomycetes</taxon>
        <taxon>Agaricomycetidae</taxon>
        <taxon>Agaricales</taxon>
        <taxon>Agaricineae</taxon>
        <taxon>Hymenogastraceae</taxon>
        <taxon>Gymnopilus</taxon>
    </lineage>
</organism>
<dbReference type="InParanoid" id="A0A409YAI8"/>
<comment type="caution">
    <text evidence="2">The sequence shown here is derived from an EMBL/GenBank/DDBJ whole genome shotgun (WGS) entry which is preliminary data.</text>
</comment>
<dbReference type="Proteomes" id="UP000284706">
    <property type="component" value="Unassembled WGS sequence"/>
</dbReference>
<sequence length="514" mass="56569">MALRLESADVTTPSLQPILNMSTAGQSSTPSSPAGAVCTNCKAFRPYMPCKSNENGNRGVLFAICNSVNKEGKPCKFYRRVPRSNSTSPVLPSSAALSGSLPEFFAPAASAATCAAEHCRSTRIAPDCLRQMCRKHCTHNGGCTSKNHKVSQNEAAPPILRFPAGPIANAPPQLLPTIPPSLPLSPPLETLPIPLHPDGIVDARPEPRFASHLRPIFTEIIAEQQEKYRQQAQVDTDLKGKAQKEKQQVVVYSWLADDSAPSVRVTQDFGWPYLELSAAFLSSVGLSNAGKSGAVCLYDAEDVQGWVTVDVGHILRVKEGRRVFLKDLHVVNCTEFDKVFYTQSQPHTPHLHHSLARERAYVREMHRNSPFSTPCPTAASPAPTLLNSIPSTPAPLPPLMLGPSVSPNPFNDPPEFEEGSSDGKSWPRDYPTIDVAACIREVNSTTRTKRTRSTIRENIFKKHFPRVRFVPATFSDQSRLWCGASESLQDEYVKLGYLPEGLWLHFARRARRGY</sequence>
<reference evidence="2 3" key="1">
    <citation type="journal article" date="2018" name="Evol. Lett.">
        <title>Horizontal gene cluster transfer increased hallucinogenic mushroom diversity.</title>
        <authorList>
            <person name="Reynolds H.T."/>
            <person name="Vijayakumar V."/>
            <person name="Gluck-Thaler E."/>
            <person name="Korotkin H.B."/>
            <person name="Matheny P.B."/>
            <person name="Slot J.C."/>
        </authorList>
    </citation>
    <scope>NUCLEOTIDE SEQUENCE [LARGE SCALE GENOMIC DNA]</scope>
    <source>
        <strain evidence="2 3">SRW20</strain>
    </source>
</reference>
<dbReference type="OrthoDB" id="3049946at2759"/>